<evidence type="ECO:0000313" key="2">
    <source>
        <dbReference type="Proteomes" id="UP000236743"/>
    </source>
</evidence>
<reference evidence="1 2" key="1">
    <citation type="submission" date="2016-10" db="EMBL/GenBank/DDBJ databases">
        <authorList>
            <person name="de Groot N.N."/>
        </authorList>
    </citation>
    <scope>NUCLEOTIDE SEQUENCE [LARGE SCALE GENOMIC DNA]</scope>
    <source>
        <strain evidence="1 2">DSM 26656</strain>
    </source>
</reference>
<gene>
    <name evidence="1" type="ORF">SAMN04488115_108222</name>
</gene>
<organism evidence="1 2">
    <name type="scientific">Bosea lathyri</name>
    <dbReference type="NCBI Taxonomy" id="1036778"/>
    <lineage>
        <taxon>Bacteria</taxon>
        <taxon>Pseudomonadati</taxon>
        <taxon>Pseudomonadota</taxon>
        <taxon>Alphaproteobacteria</taxon>
        <taxon>Hyphomicrobiales</taxon>
        <taxon>Boseaceae</taxon>
        <taxon>Bosea</taxon>
    </lineage>
</organism>
<proteinExistence type="predicted"/>
<protein>
    <submittedName>
        <fullName evidence="1">Uncharacterized protein</fullName>
    </submittedName>
</protein>
<evidence type="ECO:0000313" key="1">
    <source>
        <dbReference type="EMBL" id="SEG65915.1"/>
    </source>
</evidence>
<dbReference type="EMBL" id="FNUY01000008">
    <property type="protein sequence ID" value="SEG65915.1"/>
    <property type="molecule type" value="Genomic_DNA"/>
</dbReference>
<dbReference type="Proteomes" id="UP000236743">
    <property type="component" value="Unassembled WGS sequence"/>
</dbReference>
<dbReference type="AlphaFoldDB" id="A0A1H6BZQ5"/>
<accession>A0A1H6BZQ5</accession>
<keyword evidence="2" id="KW-1185">Reference proteome</keyword>
<sequence>MPDHSTFSKIRCARFRESAGFRALLETTVLRRLTEGLLVSLKNTAANEHRSAAGSEAGDSGDRARPRRPVRVFLHAPDEVAWRSASEGKPTFVSGSNPAAQSTISLKGDIFFTFSANCLIDLDHAVIGAVEAPRAIRRRDGRSIQMMFARAPGYFGHCRPGSAAGNIYFSGESFAWPAHDRGSMYSGLQQIGIPRRPLKPRRLLL</sequence>
<name>A0A1H6BZQ5_9HYPH</name>